<dbReference type="AlphaFoldDB" id="A0A6C0BEG4"/>
<protein>
    <submittedName>
        <fullName evidence="1">Uncharacterized protein</fullName>
    </submittedName>
</protein>
<evidence type="ECO:0000313" key="1">
    <source>
        <dbReference type="EMBL" id="QHS90362.1"/>
    </source>
</evidence>
<organism evidence="1">
    <name type="scientific">viral metagenome</name>
    <dbReference type="NCBI Taxonomy" id="1070528"/>
    <lineage>
        <taxon>unclassified sequences</taxon>
        <taxon>metagenomes</taxon>
        <taxon>organismal metagenomes</taxon>
    </lineage>
</organism>
<dbReference type="EMBL" id="MN739133">
    <property type="protein sequence ID" value="QHS90362.1"/>
    <property type="molecule type" value="Genomic_DNA"/>
</dbReference>
<name>A0A6C0BEG4_9ZZZZ</name>
<accession>A0A6C0BEG4</accession>
<sequence length="109" mass="12743">MSNTQNFQYDEFNTILSEIENKYSYSVDKQHLEQMYDIGIMMVNRKFNIKIVDVLTNIIDDLTDDLIEDIRLEKRNELITALQNGIKDGIKNDKNNNVSNIEKILSSLK</sequence>
<reference evidence="1" key="1">
    <citation type="journal article" date="2020" name="Nature">
        <title>Giant virus diversity and host interactions through global metagenomics.</title>
        <authorList>
            <person name="Schulz F."/>
            <person name="Roux S."/>
            <person name="Paez-Espino D."/>
            <person name="Jungbluth S."/>
            <person name="Walsh D.A."/>
            <person name="Denef V.J."/>
            <person name="McMahon K.D."/>
            <person name="Konstantinidis K.T."/>
            <person name="Eloe-Fadrosh E.A."/>
            <person name="Kyrpides N.C."/>
            <person name="Woyke T."/>
        </authorList>
    </citation>
    <scope>NUCLEOTIDE SEQUENCE</scope>
    <source>
        <strain evidence="1">GVMAG-M-3300010160-60</strain>
    </source>
</reference>
<proteinExistence type="predicted"/>